<evidence type="ECO:0000313" key="2">
    <source>
        <dbReference type="Proteomes" id="UP000035963"/>
    </source>
</evidence>
<dbReference type="Pfam" id="PF05947">
    <property type="entry name" value="T6SS_TssF"/>
    <property type="match status" value="1"/>
</dbReference>
<reference evidence="1 2" key="1">
    <citation type="journal article" date="2015" name="Genome Announc.">
        <title>Draft Genome Sequence of Burkholderia sp. Strain PML1(12), an Ectomycorrhizosphere-Inhabiting Bacterium with Effective Mineral-Weathering Ability.</title>
        <authorList>
            <person name="Uroz S."/>
            <person name="Oger P."/>
        </authorList>
    </citation>
    <scope>NUCLEOTIDE SEQUENCE [LARGE SCALE GENOMIC DNA]</scope>
    <source>
        <strain evidence="2">PML1(12)</strain>
    </source>
</reference>
<dbReference type="PANTHER" id="PTHR35370">
    <property type="entry name" value="CYTOPLASMIC PROTEIN-RELATED-RELATED"/>
    <property type="match status" value="1"/>
</dbReference>
<evidence type="ECO:0008006" key="3">
    <source>
        <dbReference type="Google" id="ProtNLM"/>
    </source>
</evidence>
<organism evidence="1 2">
    <name type="scientific">Caballeronia mineralivorans PML1(12)</name>
    <dbReference type="NCBI Taxonomy" id="908627"/>
    <lineage>
        <taxon>Bacteria</taxon>
        <taxon>Pseudomonadati</taxon>
        <taxon>Pseudomonadota</taxon>
        <taxon>Betaproteobacteria</taxon>
        <taxon>Burkholderiales</taxon>
        <taxon>Burkholderiaceae</taxon>
        <taxon>Caballeronia</taxon>
    </lineage>
</organism>
<proteinExistence type="predicted"/>
<dbReference type="EMBL" id="AEJF01000261">
    <property type="protein sequence ID" value="KLU20265.1"/>
    <property type="molecule type" value="Genomic_DNA"/>
</dbReference>
<dbReference type="AlphaFoldDB" id="A0A0J1CHQ9"/>
<accession>A0A0J1CHQ9</accession>
<comment type="caution">
    <text evidence="1">The sequence shown here is derived from an EMBL/GenBank/DDBJ whole genome shotgun (WGS) entry which is preliminary data.</text>
</comment>
<gene>
    <name evidence="1" type="ORF">EOS_42365</name>
</gene>
<sequence length="611" mass="66607">MENLLPHYEHELMRLRRSAHEFAARNPKIAAHLALSGEHSEDPHIERMLQSFALLGARIDTRLDDDYPEFIEALLEILYPRYLRALPSCSIAQFDASNLFAQLTEPVTVNRGTELETRTGKCRFRTIYDVKLAPLKIRSARYSSTASAPAMARLPSDATGLISITFASATESGTLEPRTAGTTRLHLHGQLPLVGALTDTLLMHTAAAFVEADSRGTWKALSGIPVHAAGFADSEALIGDTDGSPPGFRLLLDYFAFPDKFNFVEVDLAALARAAGPSRELTLHLVVRNIPSDSQAARVLETLTASTLKLFCAPVINLFEREAVPIELRGAGTAYPVVPQSLQASTAEVYSIDRVYMTEQDAAGKTETDIRPYHALRHGTSHQNCDLYWLASRSGQFTTDRSASETLLLSVVSIDGKPTLPGSRKIGIDLTCTNRDIPATLPFGSNDGDLLNESASLSCPITMLTRPTRQMCLPRERGSLWRLISRMTPHPFALAPSGLAGLKQTLHQHAGAGFATATRHIDGIVGLDHQVVTRWMPIKPFPTFVRGIEVRLTVDESAFAGTSMALFAGVMDRLFEPYANVNSFVQLVLLSVGSGAEIRRCAPRQGSAAIL</sequence>
<dbReference type="NCBIfam" id="TIGR03359">
    <property type="entry name" value="VI_chp_6"/>
    <property type="match status" value="1"/>
</dbReference>
<dbReference type="InterPro" id="IPR010272">
    <property type="entry name" value="T6SS_TssF"/>
</dbReference>
<dbReference type="PIRSF" id="PIRSF028304">
    <property type="entry name" value="UCP028304"/>
    <property type="match status" value="1"/>
</dbReference>
<dbReference type="PATRIC" id="fig|908627.4.peg.9522"/>
<dbReference type="OrthoDB" id="8978153at2"/>
<dbReference type="Proteomes" id="UP000035963">
    <property type="component" value="Unassembled WGS sequence"/>
</dbReference>
<dbReference type="PANTHER" id="PTHR35370:SF1">
    <property type="entry name" value="TYPE VI SECRETION SYSTEM COMPONENT TSSF1"/>
    <property type="match status" value="1"/>
</dbReference>
<evidence type="ECO:0000313" key="1">
    <source>
        <dbReference type="EMBL" id="KLU20265.1"/>
    </source>
</evidence>
<name>A0A0J1CHQ9_9BURK</name>
<keyword evidence="2" id="KW-1185">Reference proteome</keyword>
<protein>
    <recommendedName>
        <fullName evidence="3">Type VI secretion protein</fullName>
    </recommendedName>
</protein>
<dbReference type="RefSeq" id="WP_047898230.1">
    <property type="nucleotide sequence ID" value="NZ_AEJF01000261.1"/>
</dbReference>